<reference evidence="4 5" key="1">
    <citation type="journal article" date="2016" name="Nat. Commun.">
        <title>Thousands of microbial genomes shed light on interconnected biogeochemical processes in an aquifer system.</title>
        <authorList>
            <person name="Anantharaman K."/>
            <person name="Brown C.T."/>
            <person name="Hug L.A."/>
            <person name="Sharon I."/>
            <person name="Castelle C.J."/>
            <person name="Probst A.J."/>
            <person name="Thomas B.C."/>
            <person name="Singh A."/>
            <person name="Wilkins M.J."/>
            <person name="Karaoz U."/>
            <person name="Brodie E.L."/>
            <person name="Williams K.H."/>
            <person name="Hubbard S.S."/>
            <person name="Banfield J.F."/>
        </authorList>
    </citation>
    <scope>NUCLEOTIDE SEQUENCE [LARGE SCALE GENOMIC DNA]</scope>
</reference>
<dbReference type="PANTHER" id="PTHR43191:SF7">
    <property type="entry name" value="OBP33PEP LIKE PROTEIN"/>
    <property type="match status" value="1"/>
</dbReference>
<dbReference type="GO" id="GO:0008173">
    <property type="term" value="F:RNA methyltransferase activity"/>
    <property type="evidence" value="ECO:0007669"/>
    <property type="project" value="InterPro"/>
</dbReference>
<dbReference type="SUPFAM" id="SSF75217">
    <property type="entry name" value="alpha/beta knot"/>
    <property type="match status" value="1"/>
</dbReference>
<dbReference type="InterPro" id="IPR029028">
    <property type="entry name" value="Alpha/beta_knot_MTases"/>
</dbReference>
<dbReference type="Proteomes" id="UP000178370">
    <property type="component" value="Unassembled WGS sequence"/>
</dbReference>
<evidence type="ECO:0000256" key="1">
    <source>
        <dbReference type="ARBA" id="ARBA00022603"/>
    </source>
</evidence>
<dbReference type="STRING" id="1798482.A2763_02740"/>
<dbReference type="GO" id="GO:0003723">
    <property type="term" value="F:RNA binding"/>
    <property type="evidence" value="ECO:0007669"/>
    <property type="project" value="InterPro"/>
</dbReference>
<dbReference type="GO" id="GO:0006396">
    <property type="term" value="P:RNA processing"/>
    <property type="evidence" value="ECO:0007669"/>
    <property type="project" value="InterPro"/>
</dbReference>
<dbReference type="EMBL" id="MFKV01000005">
    <property type="protein sequence ID" value="OGG50929.1"/>
    <property type="molecule type" value="Genomic_DNA"/>
</dbReference>
<dbReference type="InterPro" id="IPR051259">
    <property type="entry name" value="rRNA_Methyltransferase"/>
</dbReference>
<name>A0A1F6CNZ6_9BACT</name>
<dbReference type="Pfam" id="PF00588">
    <property type="entry name" value="SpoU_methylase"/>
    <property type="match status" value="1"/>
</dbReference>
<proteinExistence type="predicted"/>
<dbReference type="InterPro" id="IPR029026">
    <property type="entry name" value="tRNA_m1G_MTases_N"/>
</dbReference>
<evidence type="ECO:0000256" key="2">
    <source>
        <dbReference type="ARBA" id="ARBA00022679"/>
    </source>
</evidence>
<dbReference type="AlphaFoldDB" id="A0A1F6CNZ6"/>
<dbReference type="InterPro" id="IPR001537">
    <property type="entry name" value="SpoU_MeTrfase"/>
</dbReference>
<dbReference type="Gene3D" id="3.40.1280.10">
    <property type="match status" value="1"/>
</dbReference>
<dbReference type="GO" id="GO:0032259">
    <property type="term" value="P:methylation"/>
    <property type="evidence" value="ECO:0007669"/>
    <property type="project" value="UniProtKB-KW"/>
</dbReference>
<protein>
    <recommendedName>
        <fullName evidence="3">tRNA/rRNA methyltransferase SpoU type domain-containing protein</fullName>
    </recommendedName>
</protein>
<evidence type="ECO:0000313" key="4">
    <source>
        <dbReference type="EMBL" id="OGG50929.1"/>
    </source>
</evidence>
<gene>
    <name evidence="4" type="ORF">A2763_02740</name>
</gene>
<evidence type="ECO:0000313" key="5">
    <source>
        <dbReference type="Proteomes" id="UP000178370"/>
    </source>
</evidence>
<comment type="caution">
    <text evidence="4">The sequence shown here is derived from an EMBL/GenBank/DDBJ whole genome shotgun (WGS) entry which is preliminary data.</text>
</comment>
<evidence type="ECO:0000259" key="3">
    <source>
        <dbReference type="Pfam" id="PF00588"/>
    </source>
</evidence>
<dbReference type="PANTHER" id="PTHR43191">
    <property type="entry name" value="RRNA METHYLTRANSFERASE 3"/>
    <property type="match status" value="1"/>
</dbReference>
<keyword evidence="2" id="KW-0808">Transferase</keyword>
<organism evidence="4 5">
    <name type="scientific">Candidatus Kaiserbacteria bacterium RIFCSPHIGHO2_01_FULL_54_36</name>
    <dbReference type="NCBI Taxonomy" id="1798482"/>
    <lineage>
        <taxon>Bacteria</taxon>
        <taxon>Candidatus Kaiseribacteriota</taxon>
    </lineage>
</organism>
<accession>A0A1F6CNZ6</accession>
<sequence length="168" mass="18846">MREVTILLHNVRSAHNVGSIFRTADAAGVKKIYLSGYTPIPIDRFGRAQKKIAKTALGAEKFLQWEYCKSPMRAISKLKKEKWKIVGVEQHARAKDYSSIRTNRPIVFAFGNEVRGLSKNILNVCDEILEIPMHGAMVRQAHHPRHSGRGKESLNVSVAAGIILFSVR</sequence>
<feature type="domain" description="tRNA/rRNA methyltransferase SpoU type" evidence="3">
    <location>
        <begin position="4"/>
        <end position="136"/>
    </location>
</feature>
<keyword evidence="1" id="KW-0489">Methyltransferase</keyword>